<dbReference type="PROSITE" id="PS50935">
    <property type="entry name" value="SSB"/>
    <property type="match status" value="1"/>
</dbReference>
<comment type="caution">
    <text evidence="2">Lacks conserved residue(s) required for the propagation of feature annotation.</text>
</comment>
<dbReference type="InterPro" id="IPR011344">
    <property type="entry name" value="ssDNA-bd"/>
</dbReference>
<dbReference type="eggNOG" id="COG0629">
    <property type="taxonomic scope" value="Bacteria"/>
</dbReference>
<feature type="region of interest" description="Disordered" evidence="4">
    <location>
        <begin position="121"/>
        <end position="154"/>
    </location>
</feature>
<reference evidence="5 6" key="1">
    <citation type="journal article" date="2010" name="BMC Genomics">
        <title>Complete genome sequence and lifestyle of black-pigmented Corynebacterium aurimucosum ATCC 700975 (formerly C. nigricans CN-1) isolated from a vaginal swab of a woman with spontaneous abortion.</title>
        <authorList>
            <person name="Trost E."/>
            <person name="Gotker S."/>
            <person name="Schneider J."/>
            <person name="Schneiker-Bekel S."/>
            <person name="Szczepanowski R."/>
            <person name="Tilker A."/>
            <person name="Viehoever P."/>
            <person name="Arnold W."/>
            <person name="Bekel T."/>
            <person name="Blom J."/>
            <person name="Gartemann K.H."/>
            <person name="Linke B."/>
            <person name="Goesmann A."/>
            <person name="Puhler A."/>
            <person name="Shukla S.K."/>
            <person name="Tauch A."/>
        </authorList>
    </citation>
    <scope>NUCLEOTIDE SEQUENCE [LARGE SCALE GENOMIC DNA]</scope>
    <source>
        <strain evidence="6">ATCC 700975 / DSM 44827 / CIP 107346 / CN-1</strain>
    </source>
</reference>
<name>C3PIE7_CORA7</name>
<evidence type="ECO:0000256" key="3">
    <source>
        <dbReference type="RuleBase" id="RU000524"/>
    </source>
</evidence>
<dbReference type="PANTHER" id="PTHR10302">
    <property type="entry name" value="SINGLE-STRANDED DNA-BINDING PROTEIN"/>
    <property type="match status" value="1"/>
</dbReference>
<dbReference type="SUPFAM" id="SSF50249">
    <property type="entry name" value="Nucleic acid-binding proteins"/>
    <property type="match status" value="1"/>
</dbReference>
<dbReference type="AlphaFoldDB" id="C3PIE7"/>
<sequence length="154" mass="16706">MTIQDVTIVGNISTDVELRYTPQGTPVAQFSVAVNERRLNRETNQWEDGDTTFYRVSAWKQLGEHAAETLAKGMEVIVKGKFTARNYTTREGVERTALEVTVNPGKGALGPSLMWMVGSMSKAQQGGGQQAPQQDPWNSAPQGGFSGGSSEPPF</sequence>
<dbReference type="KEGG" id="car:cauri_2008"/>
<accession>C3PIE7</accession>
<dbReference type="OrthoDB" id="9809878at2"/>
<dbReference type="Gene3D" id="2.40.50.140">
    <property type="entry name" value="Nucleic acid-binding proteins"/>
    <property type="match status" value="1"/>
</dbReference>
<dbReference type="GO" id="GO:0006260">
    <property type="term" value="P:DNA replication"/>
    <property type="evidence" value="ECO:0007669"/>
    <property type="project" value="InterPro"/>
</dbReference>
<dbReference type="STRING" id="548476.cauri_2008"/>
<dbReference type="HAMAP" id="MF_00984">
    <property type="entry name" value="SSB"/>
    <property type="match status" value="1"/>
</dbReference>
<dbReference type="EMBL" id="CP001601">
    <property type="protein sequence ID" value="ACP33601.1"/>
    <property type="molecule type" value="Genomic_DNA"/>
</dbReference>
<gene>
    <name evidence="5" type="primary">ssb2</name>
    <name evidence="5" type="ordered locus">cauri_2008</name>
</gene>
<dbReference type="InterPro" id="IPR012340">
    <property type="entry name" value="NA-bd_OB-fold"/>
</dbReference>
<evidence type="ECO:0000313" key="5">
    <source>
        <dbReference type="EMBL" id="ACP33601.1"/>
    </source>
</evidence>
<evidence type="ECO:0000256" key="4">
    <source>
        <dbReference type="SAM" id="MobiDB-lite"/>
    </source>
</evidence>
<comment type="subunit">
    <text evidence="2">Homotetramer.</text>
</comment>
<dbReference type="HOGENOM" id="CLU_078758_1_0_11"/>
<evidence type="ECO:0000256" key="1">
    <source>
        <dbReference type="ARBA" id="ARBA00023125"/>
    </source>
</evidence>
<dbReference type="GeneID" id="31924651"/>
<keyword evidence="6" id="KW-1185">Reference proteome</keyword>
<organism evidence="5 6">
    <name type="scientific">Corynebacterium aurimucosum (strain ATCC 700975 / DSM 44827 / CIP 107346 / CN-1)</name>
    <name type="common">Corynebacterium nigricans</name>
    <dbReference type="NCBI Taxonomy" id="548476"/>
    <lineage>
        <taxon>Bacteria</taxon>
        <taxon>Bacillati</taxon>
        <taxon>Actinomycetota</taxon>
        <taxon>Actinomycetes</taxon>
        <taxon>Mycobacteriales</taxon>
        <taxon>Corynebacteriaceae</taxon>
        <taxon>Corynebacterium</taxon>
    </lineage>
</organism>
<dbReference type="RefSeq" id="WP_010191005.1">
    <property type="nucleotide sequence ID" value="NC_012590.1"/>
</dbReference>
<keyword evidence="1 2" id="KW-0238">DNA-binding</keyword>
<dbReference type="CDD" id="cd04496">
    <property type="entry name" value="SSB_OBF"/>
    <property type="match status" value="1"/>
</dbReference>
<dbReference type="GO" id="GO:0003697">
    <property type="term" value="F:single-stranded DNA binding"/>
    <property type="evidence" value="ECO:0007669"/>
    <property type="project" value="UniProtKB-UniRule"/>
</dbReference>
<dbReference type="Proteomes" id="UP000002077">
    <property type="component" value="Chromosome"/>
</dbReference>
<dbReference type="NCBIfam" id="TIGR00621">
    <property type="entry name" value="ssb"/>
    <property type="match status" value="1"/>
</dbReference>
<proteinExistence type="inferred from homology"/>
<dbReference type="PANTHER" id="PTHR10302:SF27">
    <property type="entry name" value="SINGLE-STRANDED DNA-BINDING PROTEIN"/>
    <property type="match status" value="1"/>
</dbReference>
<dbReference type="InterPro" id="IPR000424">
    <property type="entry name" value="Primosome_PriB/ssb"/>
</dbReference>
<dbReference type="Pfam" id="PF00436">
    <property type="entry name" value="SSB"/>
    <property type="match status" value="1"/>
</dbReference>
<protein>
    <recommendedName>
        <fullName evidence="2 3">Single-stranded DNA-binding protein</fullName>
        <shortName evidence="2">SSB</shortName>
    </recommendedName>
</protein>
<evidence type="ECO:0000313" key="6">
    <source>
        <dbReference type="Proteomes" id="UP000002077"/>
    </source>
</evidence>
<dbReference type="GO" id="GO:0009295">
    <property type="term" value="C:nucleoid"/>
    <property type="evidence" value="ECO:0007669"/>
    <property type="project" value="TreeGrafter"/>
</dbReference>
<evidence type="ECO:0000256" key="2">
    <source>
        <dbReference type="HAMAP-Rule" id="MF_00984"/>
    </source>
</evidence>